<keyword evidence="2" id="KW-0433">Leucine-rich repeat</keyword>
<dbReference type="Gene3D" id="3.80.10.10">
    <property type="entry name" value="Ribonuclease Inhibitor"/>
    <property type="match status" value="1"/>
</dbReference>
<evidence type="ECO:0000256" key="5">
    <source>
        <dbReference type="SAM" id="Phobius"/>
    </source>
</evidence>
<feature type="signal peptide" evidence="6">
    <location>
        <begin position="1"/>
        <end position="32"/>
    </location>
</feature>
<sequence>MRTMRVLRTLRAIGVAIVIIAANSLAAPSAHAAGLTRGSCTPYYSTYAQCFPDPALAAYMAAERGDSVNSGYVLPFCATDPGSGGCGLDIENKGVRSLEGIDNIPKLGVIWGSGNKIVNLSGAHSDTLYELNLGSNEINDISDLNVGNFPNLREINLANNHIKDISPLTSMFRNPPDLLNGFGVIAYGQTITLPDIPAPTTGLPYTLGPVYGVHQDRVSTGYLPSSEGTFRSNSISGSPSGGRNNWNGEWAWDNPLPGNYTFSFSQNPYRDNPYGANHPAIEINYSGTIKQKLTGLIAQFDSNGGTPVPSASVQPGGLIPRPRTDPTKGDSRFDGWYTAATGGSLWDFPNTRIYANTTLYAHWTDPFKVTFNPQNGQAATVKTVRPGSAIAALSPQPTLSGKGFAGWYTQPTGGSPWDFTKPVTGDMTLYGHWADFMTMPTSGSEPLQQGIGILAVALSCIGGLALLTYKRLTRSK</sequence>
<dbReference type="InterPro" id="IPR032675">
    <property type="entry name" value="LRR_dom_sf"/>
</dbReference>
<evidence type="ECO:0000313" key="7">
    <source>
        <dbReference type="EMBL" id="BDR52323.1"/>
    </source>
</evidence>
<dbReference type="PROSITE" id="PS51450">
    <property type="entry name" value="LRR"/>
    <property type="match status" value="2"/>
</dbReference>
<protein>
    <submittedName>
        <fullName evidence="7">Uncharacterized protein</fullName>
    </submittedName>
</protein>
<organism evidence="7 8">
    <name type="scientific">Bombiscardovia nodaiensis</name>
    <dbReference type="NCBI Taxonomy" id="2932181"/>
    <lineage>
        <taxon>Bacteria</taxon>
        <taxon>Bacillati</taxon>
        <taxon>Actinomycetota</taxon>
        <taxon>Actinomycetes</taxon>
        <taxon>Bifidobacteriales</taxon>
        <taxon>Bifidobacteriaceae</taxon>
        <taxon>Bombiscardovia</taxon>
    </lineage>
</organism>
<evidence type="ECO:0000256" key="4">
    <source>
        <dbReference type="SAM" id="MobiDB-lite"/>
    </source>
</evidence>
<keyword evidence="8" id="KW-1185">Reference proteome</keyword>
<dbReference type="SUPFAM" id="SSF52058">
    <property type="entry name" value="L domain-like"/>
    <property type="match status" value="1"/>
</dbReference>
<feature type="chain" id="PRO_5046765298" evidence="6">
    <location>
        <begin position="33"/>
        <end position="476"/>
    </location>
</feature>
<keyword evidence="6" id="KW-0732">Signal</keyword>
<proteinExistence type="predicted"/>
<dbReference type="Gene3D" id="2.60.40.4270">
    <property type="entry name" value="Listeria-Bacteroides repeat domain"/>
    <property type="match status" value="2"/>
</dbReference>
<dbReference type="EMBL" id="AP026798">
    <property type="protein sequence ID" value="BDR52323.1"/>
    <property type="molecule type" value="Genomic_DNA"/>
</dbReference>
<feature type="region of interest" description="Disordered" evidence="4">
    <location>
        <begin position="222"/>
        <end position="241"/>
    </location>
</feature>
<comment type="subcellular location">
    <subcellularLocation>
        <location evidence="1">Cell envelope</location>
    </subcellularLocation>
</comment>
<feature type="compositionally biased region" description="Basic and acidic residues" evidence="4">
    <location>
        <begin position="322"/>
        <end position="331"/>
    </location>
</feature>
<name>A0ABM8B6J1_9BIFI</name>
<evidence type="ECO:0000256" key="6">
    <source>
        <dbReference type="SAM" id="SignalP"/>
    </source>
</evidence>
<feature type="transmembrane region" description="Helical" evidence="5">
    <location>
        <begin position="450"/>
        <end position="469"/>
    </location>
</feature>
<keyword evidence="5" id="KW-0472">Membrane</keyword>
<feature type="region of interest" description="Disordered" evidence="4">
    <location>
        <begin position="305"/>
        <end position="331"/>
    </location>
</feature>
<dbReference type="InterPro" id="IPR025875">
    <property type="entry name" value="Leu-rich_rpt_4"/>
</dbReference>
<dbReference type="InterPro" id="IPR001611">
    <property type="entry name" value="Leu-rich_rpt"/>
</dbReference>
<dbReference type="Proteomes" id="UP001321766">
    <property type="component" value="Chromosome"/>
</dbReference>
<reference evidence="7 8" key="1">
    <citation type="journal article" date="2023" name="Microbiol. Spectr.">
        <title>Symbiosis of Carpenter Bees with Uncharacterized Lactic Acid Bacteria Showing NAD Auxotrophy.</title>
        <authorList>
            <person name="Kawasaki S."/>
            <person name="Ozawa K."/>
            <person name="Mori T."/>
            <person name="Yamamoto A."/>
            <person name="Ito M."/>
            <person name="Ohkuma M."/>
            <person name="Sakamoto M."/>
            <person name="Matsutani M."/>
        </authorList>
    </citation>
    <scope>NUCLEOTIDE SEQUENCE [LARGE SCALE GENOMIC DNA]</scope>
    <source>
        <strain evidence="7 8">Kim37-2</strain>
    </source>
</reference>
<dbReference type="Pfam" id="PF09479">
    <property type="entry name" value="Flg_new"/>
    <property type="match status" value="2"/>
</dbReference>
<evidence type="ECO:0000256" key="3">
    <source>
        <dbReference type="ARBA" id="ARBA00022737"/>
    </source>
</evidence>
<keyword evidence="5" id="KW-1133">Transmembrane helix</keyword>
<gene>
    <name evidence="7" type="ORF">KIM372_02300</name>
</gene>
<evidence type="ECO:0000256" key="2">
    <source>
        <dbReference type="ARBA" id="ARBA00022614"/>
    </source>
</evidence>
<keyword evidence="5" id="KW-0812">Transmembrane</keyword>
<dbReference type="InterPro" id="IPR013378">
    <property type="entry name" value="InlB-like_B-rpt"/>
</dbReference>
<accession>A0ABM8B6J1</accession>
<dbReference type="Pfam" id="PF12799">
    <property type="entry name" value="LRR_4"/>
    <property type="match status" value="1"/>
</dbReference>
<dbReference type="InterPro" id="IPR042229">
    <property type="entry name" value="Listeria/Bacterioides_rpt_sf"/>
</dbReference>
<evidence type="ECO:0000256" key="1">
    <source>
        <dbReference type="ARBA" id="ARBA00004196"/>
    </source>
</evidence>
<evidence type="ECO:0000313" key="8">
    <source>
        <dbReference type="Proteomes" id="UP001321766"/>
    </source>
</evidence>
<keyword evidence="3" id="KW-0677">Repeat</keyword>